<protein>
    <submittedName>
        <fullName evidence="1">Uncharacterized protein</fullName>
    </submittedName>
</protein>
<dbReference type="EMBL" id="KE145352">
    <property type="protein sequence ID" value="EPE36870.1"/>
    <property type="molecule type" value="Genomic_DNA"/>
</dbReference>
<dbReference type="RefSeq" id="XP_008076185.1">
    <property type="nucleotide sequence ID" value="XM_008077994.1"/>
</dbReference>
<dbReference type="KEGG" id="glz:GLAREA_09033"/>
<dbReference type="GeneID" id="19468081"/>
<evidence type="ECO:0000313" key="2">
    <source>
        <dbReference type="Proteomes" id="UP000016922"/>
    </source>
</evidence>
<dbReference type="HOGENOM" id="CLU_186253_0_0_1"/>
<dbReference type="OrthoDB" id="10282352at2759"/>
<dbReference type="AlphaFoldDB" id="S3DGR0"/>
<name>S3DGR0_GLAL2</name>
<organism evidence="1 2">
    <name type="scientific">Glarea lozoyensis (strain ATCC 20868 / MF5171)</name>
    <dbReference type="NCBI Taxonomy" id="1116229"/>
    <lineage>
        <taxon>Eukaryota</taxon>
        <taxon>Fungi</taxon>
        <taxon>Dikarya</taxon>
        <taxon>Ascomycota</taxon>
        <taxon>Pezizomycotina</taxon>
        <taxon>Leotiomycetes</taxon>
        <taxon>Helotiales</taxon>
        <taxon>Helotiaceae</taxon>
        <taxon>Glarea</taxon>
    </lineage>
</organism>
<proteinExistence type="predicted"/>
<gene>
    <name evidence="1" type="ORF">GLAREA_09033</name>
</gene>
<keyword evidence="2" id="KW-1185">Reference proteome</keyword>
<dbReference type="Proteomes" id="UP000016922">
    <property type="component" value="Unassembled WGS sequence"/>
</dbReference>
<accession>S3DGR0</accession>
<evidence type="ECO:0000313" key="1">
    <source>
        <dbReference type="EMBL" id="EPE36870.1"/>
    </source>
</evidence>
<reference evidence="1 2" key="1">
    <citation type="journal article" date="2013" name="BMC Genomics">
        <title>Genomics-driven discovery of the pneumocandin biosynthetic gene cluster in the fungus Glarea lozoyensis.</title>
        <authorList>
            <person name="Chen L."/>
            <person name="Yue Q."/>
            <person name="Zhang X."/>
            <person name="Xiang M."/>
            <person name="Wang C."/>
            <person name="Li S."/>
            <person name="Che Y."/>
            <person name="Ortiz-Lopez F.J."/>
            <person name="Bills G.F."/>
            <person name="Liu X."/>
            <person name="An Z."/>
        </authorList>
    </citation>
    <scope>NUCLEOTIDE SEQUENCE [LARGE SCALE GENOMIC DNA]</scope>
    <source>
        <strain evidence="2">ATCC 20868 / MF5171</strain>
    </source>
</reference>
<sequence>MVRTQLRPVGIQACKLLRRCLTEVGLAFAASGIGPTAHLPQLSTNPKKNAAATPEKWEIYVSRGFGNTPDEDEDGFALCKVIRTTAKADYFPS</sequence>